<organism evidence="1 2">
    <name type="scientific">Trypanosoma equiperdum</name>
    <dbReference type="NCBI Taxonomy" id="5694"/>
    <lineage>
        <taxon>Eukaryota</taxon>
        <taxon>Discoba</taxon>
        <taxon>Euglenozoa</taxon>
        <taxon>Kinetoplastea</taxon>
        <taxon>Metakinetoplastina</taxon>
        <taxon>Trypanosomatida</taxon>
        <taxon>Trypanosomatidae</taxon>
        <taxon>Trypanosoma</taxon>
    </lineage>
</organism>
<dbReference type="VEuPathDB" id="TriTrypDB:TEOVI_000533400"/>
<comment type="caution">
    <text evidence="1">The sequence shown here is derived from an EMBL/GenBank/DDBJ whole genome shotgun (WGS) entry which is preliminary data.</text>
</comment>
<dbReference type="EMBL" id="CZPT02000226">
    <property type="protein sequence ID" value="SCU65154.1"/>
    <property type="molecule type" value="Genomic_DNA"/>
</dbReference>
<dbReference type="RefSeq" id="XP_067076800.1">
    <property type="nucleotide sequence ID" value="XM_067220699.1"/>
</dbReference>
<dbReference type="AlphaFoldDB" id="A0A1G4I0U5"/>
<name>A0A1G4I0U5_TRYEQ</name>
<gene>
    <name evidence="1" type="ORF">TEOVI_000533400</name>
</gene>
<evidence type="ECO:0000313" key="2">
    <source>
        <dbReference type="Proteomes" id="UP000195570"/>
    </source>
</evidence>
<accession>A0A1G4I0U5</accession>
<sequence>MPVTSSWCQGSVPCLRNRSQAAVAISSLRERLQRRGYGIVQLWGKQSHAERQHYILLSLGTCSRTISGIIRAEILLSGDVEETPGLVFRGAQWDCSGHTQGKQLALDKTLIEEKTSFCLPCETKLSSLE</sequence>
<evidence type="ECO:0000313" key="1">
    <source>
        <dbReference type="EMBL" id="SCU65154.1"/>
    </source>
</evidence>
<dbReference type="Proteomes" id="UP000195570">
    <property type="component" value="Unassembled WGS sequence"/>
</dbReference>
<reference evidence="1" key="1">
    <citation type="submission" date="2016-09" db="EMBL/GenBank/DDBJ databases">
        <authorList>
            <person name="Hebert L."/>
            <person name="Moumen B."/>
        </authorList>
    </citation>
    <scope>NUCLEOTIDE SEQUENCE [LARGE SCALE GENOMIC DNA]</scope>
    <source>
        <strain evidence="1">OVI</strain>
    </source>
</reference>
<protein>
    <submittedName>
        <fullName evidence="1">Uncharacterized protein</fullName>
    </submittedName>
</protein>
<dbReference type="GeneID" id="92379274"/>
<keyword evidence="2" id="KW-1185">Reference proteome</keyword>
<proteinExistence type="predicted"/>